<protein>
    <recommendedName>
        <fullName evidence="3 10">Gluconokinase</fullName>
        <ecNumber evidence="3 10">2.7.1.12</ecNumber>
    </recommendedName>
</protein>
<dbReference type="RefSeq" id="WP_229747415.1">
    <property type="nucleotide sequence ID" value="NZ_BJLQ01000037.1"/>
</dbReference>
<dbReference type="GO" id="GO:0005737">
    <property type="term" value="C:cytoplasm"/>
    <property type="evidence" value="ECO:0007669"/>
    <property type="project" value="TreeGrafter"/>
</dbReference>
<evidence type="ECO:0000256" key="9">
    <source>
        <dbReference type="ARBA" id="ARBA00048090"/>
    </source>
</evidence>
<keyword evidence="7 10" id="KW-0067">ATP-binding</keyword>
<evidence type="ECO:0000313" key="12">
    <source>
        <dbReference type="EMBL" id="GEA85496.1"/>
    </source>
</evidence>
<dbReference type="NCBIfam" id="TIGR01313">
    <property type="entry name" value="therm_gnt_kin"/>
    <property type="match status" value="1"/>
</dbReference>
<evidence type="ECO:0000256" key="5">
    <source>
        <dbReference type="ARBA" id="ARBA00022741"/>
    </source>
</evidence>
<dbReference type="FunFam" id="3.40.50.300:FF:000522">
    <property type="entry name" value="Gluconokinase"/>
    <property type="match status" value="1"/>
</dbReference>
<dbReference type="AlphaFoldDB" id="A0A4Y3KPB1"/>
<evidence type="ECO:0000256" key="11">
    <source>
        <dbReference type="SAM" id="MobiDB-lite"/>
    </source>
</evidence>
<dbReference type="InterPro" id="IPR006001">
    <property type="entry name" value="Therm_gnt_kin"/>
</dbReference>
<evidence type="ECO:0000313" key="13">
    <source>
        <dbReference type="Proteomes" id="UP000320461"/>
    </source>
</evidence>
<reference evidence="12 13" key="1">
    <citation type="submission" date="2019-06" db="EMBL/GenBank/DDBJ databases">
        <title>Whole genome shotgun sequence of Cellulomonas gelida NBRC 3748.</title>
        <authorList>
            <person name="Hosoyama A."/>
            <person name="Uohara A."/>
            <person name="Ohji S."/>
            <person name="Ichikawa N."/>
        </authorList>
    </citation>
    <scope>NUCLEOTIDE SEQUENCE [LARGE SCALE GENOMIC DNA]</scope>
    <source>
        <strain evidence="12 13">NBRC 3748</strain>
    </source>
</reference>
<gene>
    <name evidence="12" type="ORF">CGE01nite_27470</name>
</gene>
<comment type="pathway">
    <text evidence="1">Carbohydrate acid metabolism.</text>
</comment>
<dbReference type="GO" id="GO:0019521">
    <property type="term" value="P:D-gluconate metabolic process"/>
    <property type="evidence" value="ECO:0007669"/>
    <property type="project" value="UniProtKB-KW"/>
</dbReference>
<keyword evidence="4 10" id="KW-0808">Transferase</keyword>
<evidence type="ECO:0000256" key="2">
    <source>
        <dbReference type="ARBA" id="ARBA00008420"/>
    </source>
</evidence>
<evidence type="ECO:0000256" key="4">
    <source>
        <dbReference type="ARBA" id="ARBA00022679"/>
    </source>
</evidence>
<feature type="region of interest" description="Disordered" evidence="11">
    <location>
        <begin position="167"/>
        <end position="192"/>
    </location>
</feature>
<dbReference type="GO" id="GO:0046316">
    <property type="term" value="F:gluconokinase activity"/>
    <property type="evidence" value="ECO:0007669"/>
    <property type="project" value="UniProtKB-EC"/>
</dbReference>
<dbReference type="Gene3D" id="3.40.50.300">
    <property type="entry name" value="P-loop containing nucleotide triphosphate hydrolases"/>
    <property type="match status" value="1"/>
</dbReference>
<dbReference type="PANTHER" id="PTHR43442:SF3">
    <property type="entry name" value="GLUCONOKINASE-RELATED"/>
    <property type="match status" value="1"/>
</dbReference>
<comment type="caution">
    <text evidence="12">The sequence shown here is derived from an EMBL/GenBank/DDBJ whole genome shotgun (WGS) entry which is preliminary data.</text>
</comment>
<dbReference type="Proteomes" id="UP000320461">
    <property type="component" value="Unassembled WGS sequence"/>
</dbReference>
<evidence type="ECO:0000256" key="10">
    <source>
        <dbReference type="RuleBase" id="RU363066"/>
    </source>
</evidence>
<dbReference type="Pfam" id="PF13671">
    <property type="entry name" value="AAA_33"/>
    <property type="match status" value="1"/>
</dbReference>
<feature type="compositionally biased region" description="Pro residues" evidence="11">
    <location>
        <begin position="170"/>
        <end position="179"/>
    </location>
</feature>
<dbReference type="CDD" id="cd02021">
    <property type="entry name" value="GntK"/>
    <property type="match status" value="1"/>
</dbReference>
<organism evidence="12 13">
    <name type="scientific">Cellulomonas gelida</name>
    <dbReference type="NCBI Taxonomy" id="1712"/>
    <lineage>
        <taxon>Bacteria</taxon>
        <taxon>Bacillati</taxon>
        <taxon>Actinomycetota</taxon>
        <taxon>Actinomycetes</taxon>
        <taxon>Micrococcales</taxon>
        <taxon>Cellulomonadaceae</taxon>
        <taxon>Cellulomonas</taxon>
    </lineage>
</organism>
<dbReference type="SUPFAM" id="SSF52540">
    <property type="entry name" value="P-loop containing nucleoside triphosphate hydrolases"/>
    <property type="match status" value="1"/>
</dbReference>
<evidence type="ECO:0000256" key="3">
    <source>
        <dbReference type="ARBA" id="ARBA00012054"/>
    </source>
</evidence>
<comment type="catalytic activity">
    <reaction evidence="9 10">
        <text>D-gluconate + ATP = 6-phospho-D-gluconate + ADP + H(+)</text>
        <dbReference type="Rhea" id="RHEA:19433"/>
        <dbReference type="ChEBI" id="CHEBI:15378"/>
        <dbReference type="ChEBI" id="CHEBI:18391"/>
        <dbReference type="ChEBI" id="CHEBI:30616"/>
        <dbReference type="ChEBI" id="CHEBI:58759"/>
        <dbReference type="ChEBI" id="CHEBI:456216"/>
        <dbReference type="EC" id="2.7.1.12"/>
    </reaction>
</comment>
<keyword evidence="13" id="KW-1185">Reference proteome</keyword>
<keyword evidence="8" id="KW-0311">Gluconate utilization</keyword>
<name>A0A4Y3KPB1_9CELL</name>
<dbReference type="EC" id="2.7.1.12" evidence="3 10"/>
<evidence type="ECO:0000256" key="8">
    <source>
        <dbReference type="ARBA" id="ARBA00023064"/>
    </source>
</evidence>
<dbReference type="GO" id="GO:0005524">
    <property type="term" value="F:ATP binding"/>
    <property type="evidence" value="ECO:0007669"/>
    <property type="project" value="UniProtKB-KW"/>
</dbReference>
<evidence type="ECO:0000256" key="7">
    <source>
        <dbReference type="ARBA" id="ARBA00022840"/>
    </source>
</evidence>
<proteinExistence type="inferred from homology"/>
<evidence type="ECO:0000256" key="6">
    <source>
        <dbReference type="ARBA" id="ARBA00022777"/>
    </source>
</evidence>
<sequence>MSAPTPVMRVVVMGVSGSGKSTVGSLLARRLGVEFIDADGLHPATNVAKMAAGTPLDDADREPWLRDVARELAAARGGAVVACSALRRRYRDTLRRGVPGLVLVHLVGTRTQLAARLGARLDHFMPASLLDTQLAALEPLQEDEAGIVLDIRQPPDALADEAARRVRVPSPEPATPLPPRCDHAQVRPAAAG</sequence>
<accession>A0A4Y3KPB1</accession>
<dbReference type="EMBL" id="BJLQ01000037">
    <property type="protein sequence ID" value="GEA85496.1"/>
    <property type="molecule type" value="Genomic_DNA"/>
</dbReference>
<dbReference type="PANTHER" id="PTHR43442">
    <property type="entry name" value="GLUCONOKINASE-RELATED"/>
    <property type="match status" value="1"/>
</dbReference>
<comment type="similarity">
    <text evidence="2 10">Belongs to the gluconokinase GntK/GntV family.</text>
</comment>
<dbReference type="InterPro" id="IPR027417">
    <property type="entry name" value="P-loop_NTPase"/>
</dbReference>
<keyword evidence="5 10" id="KW-0547">Nucleotide-binding</keyword>
<keyword evidence="6 10" id="KW-0418">Kinase</keyword>
<evidence type="ECO:0000256" key="1">
    <source>
        <dbReference type="ARBA" id="ARBA00004761"/>
    </source>
</evidence>